<dbReference type="InterPro" id="IPR021359">
    <property type="entry name" value="DUF2812"/>
</dbReference>
<keyword evidence="1" id="KW-0472">Membrane</keyword>
<feature type="transmembrane region" description="Helical" evidence="1">
    <location>
        <begin position="121"/>
        <end position="141"/>
    </location>
</feature>
<keyword evidence="3" id="KW-1185">Reference proteome</keyword>
<evidence type="ECO:0008006" key="4">
    <source>
        <dbReference type="Google" id="ProtNLM"/>
    </source>
</evidence>
<sequence length="181" mass="21258">MGEHLEKRFRFTTSWNYEKEEEWLNGLSAQGLHFKKAGAFNSFFTRNPSVRYTYRLDYQPGLTKERLEEYKDLYQDAGWEYVSSYKGAWHYFRTEWESGDLPKLYTDTESLTEHYKKIQRVIGILMLTNVIIFSTNMVNVLNHYSGVWGIILPVACIYVLLFGLLGYGYAKTGKKIKKITS</sequence>
<name>A0A919XFD9_9BACL</name>
<accession>A0A919XFD9</accession>
<evidence type="ECO:0000256" key="1">
    <source>
        <dbReference type="SAM" id="Phobius"/>
    </source>
</evidence>
<comment type="caution">
    <text evidence="2">The sequence shown here is derived from an EMBL/GenBank/DDBJ whole genome shotgun (WGS) entry which is preliminary data.</text>
</comment>
<dbReference type="EMBL" id="BORQ01000001">
    <property type="protein sequence ID" value="GIO29433.1"/>
    <property type="molecule type" value="Genomic_DNA"/>
</dbReference>
<reference evidence="2" key="1">
    <citation type="submission" date="2021-03" db="EMBL/GenBank/DDBJ databases">
        <title>Antimicrobial resistance genes in bacteria isolated from Japanese honey, and their potential for conferring macrolide and lincosamide resistance in the American foulbrood pathogen Paenibacillus larvae.</title>
        <authorList>
            <person name="Okamoto M."/>
            <person name="Kumagai M."/>
            <person name="Kanamori H."/>
            <person name="Takamatsu D."/>
        </authorList>
    </citation>
    <scope>NUCLEOTIDE SEQUENCE</scope>
    <source>
        <strain evidence="2">J2TS6</strain>
    </source>
</reference>
<dbReference type="Pfam" id="PF11193">
    <property type="entry name" value="DUF2812"/>
    <property type="match status" value="1"/>
</dbReference>
<dbReference type="RefSeq" id="WP_160038059.1">
    <property type="nucleotide sequence ID" value="NZ_BORQ01000001.1"/>
</dbReference>
<keyword evidence="1" id="KW-1133">Transmembrane helix</keyword>
<evidence type="ECO:0000313" key="2">
    <source>
        <dbReference type="EMBL" id="GIO29433.1"/>
    </source>
</evidence>
<dbReference type="Proteomes" id="UP000679779">
    <property type="component" value="Unassembled WGS sequence"/>
</dbReference>
<proteinExistence type="predicted"/>
<feature type="transmembrane region" description="Helical" evidence="1">
    <location>
        <begin position="147"/>
        <end position="170"/>
    </location>
</feature>
<protein>
    <recommendedName>
        <fullName evidence="4">DUF2812 domain-containing protein</fullName>
    </recommendedName>
</protein>
<evidence type="ECO:0000313" key="3">
    <source>
        <dbReference type="Proteomes" id="UP000679779"/>
    </source>
</evidence>
<organism evidence="2 3">
    <name type="scientific">Paenibacillus albilobatus</name>
    <dbReference type="NCBI Taxonomy" id="2716884"/>
    <lineage>
        <taxon>Bacteria</taxon>
        <taxon>Bacillati</taxon>
        <taxon>Bacillota</taxon>
        <taxon>Bacilli</taxon>
        <taxon>Bacillales</taxon>
        <taxon>Paenibacillaceae</taxon>
        <taxon>Paenibacillus</taxon>
    </lineage>
</organism>
<keyword evidence="1" id="KW-0812">Transmembrane</keyword>
<gene>
    <name evidence="2" type="ORF">J2TS6_05740</name>
</gene>
<dbReference type="AlphaFoldDB" id="A0A919XFD9"/>